<evidence type="ECO:0000313" key="2">
    <source>
        <dbReference type="Proteomes" id="UP000594638"/>
    </source>
</evidence>
<organism evidence="1 2">
    <name type="scientific">Olea europaea subsp. europaea</name>
    <dbReference type="NCBI Taxonomy" id="158383"/>
    <lineage>
        <taxon>Eukaryota</taxon>
        <taxon>Viridiplantae</taxon>
        <taxon>Streptophyta</taxon>
        <taxon>Embryophyta</taxon>
        <taxon>Tracheophyta</taxon>
        <taxon>Spermatophyta</taxon>
        <taxon>Magnoliopsida</taxon>
        <taxon>eudicotyledons</taxon>
        <taxon>Gunneridae</taxon>
        <taxon>Pentapetalae</taxon>
        <taxon>asterids</taxon>
        <taxon>lamiids</taxon>
        <taxon>Lamiales</taxon>
        <taxon>Oleaceae</taxon>
        <taxon>Oleeae</taxon>
        <taxon>Olea</taxon>
    </lineage>
</organism>
<protein>
    <submittedName>
        <fullName evidence="1">Uncharacterized protein</fullName>
    </submittedName>
</protein>
<comment type="caution">
    <text evidence="1">The sequence shown here is derived from an EMBL/GenBank/DDBJ whole genome shotgun (WGS) entry which is preliminary data.</text>
</comment>
<dbReference type="Proteomes" id="UP000594638">
    <property type="component" value="Unassembled WGS sequence"/>
</dbReference>
<evidence type="ECO:0000313" key="1">
    <source>
        <dbReference type="EMBL" id="CAA3028480.1"/>
    </source>
</evidence>
<sequence>MLPTTLMCLARSWLQRRVTPPVQRYRSTMPTTPARSNDDCEHRPSHRMTGWLWGVVVVEAPLVLMMVVAPRRVEWVCGMVKYGLGYVDDDNDGGDNGCGGLPAVVATMVK</sequence>
<accession>A0A8S0VGL7</accession>
<name>A0A8S0VGL7_OLEEU</name>
<keyword evidence="2" id="KW-1185">Reference proteome</keyword>
<dbReference type="Gramene" id="OE9A105594T1">
    <property type="protein sequence ID" value="OE9A105594C1"/>
    <property type="gene ID" value="OE9A105594"/>
</dbReference>
<dbReference type="AlphaFoldDB" id="A0A8S0VGL7"/>
<gene>
    <name evidence="1" type="ORF">OLEA9_A105594</name>
</gene>
<proteinExistence type="predicted"/>
<reference evidence="1 2" key="1">
    <citation type="submission" date="2019-12" db="EMBL/GenBank/DDBJ databases">
        <authorList>
            <person name="Alioto T."/>
            <person name="Alioto T."/>
            <person name="Gomez Garrido J."/>
        </authorList>
    </citation>
    <scope>NUCLEOTIDE SEQUENCE [LARGE SCALE GENOMIC DNA]</scope>
</reference>
<dbReference type="EMBL" id="CACTIH010009256">
    <property type="protein sequence ID" value="CAA3028480.1"/>
    <property type="molecule type" value="Genomic_DNA"/>
</dbReference>